<proteinExistence type="predicted"/>
<dbReference type="EMBL" id="QLII01000001">
    <property type="protein sequence ID" value="RAI73868.1"/>
    <property type="molecule type" value="Genomic_DNA"/>
</dbReference>
<dbReference type="InterPro" id="IPR002890">
    <property type="entry name" value="MG2"/>
</dbReference>
<dbReference type="AlphaFoldDB" id="A0A327NMN6"/>
<reference evidence="2 3" key="1">
    <citation type="submission" date="2018-06" db="EMBL/GenBank/DDBJ databases">
        <title>Spirosoma sp. HMF3257 Genome sequencing and assembly.</title>
        <authorList>
            <person name="Kang H."/>
            <person name="Cha I."/>
            <person name="Kim H."/>
            <person name="Kang J."/>
            <person name="Joh K."/>
        </authorList>
    </citation>
    <scope>NUCLEOTIDE SEQUENCE [LARGE SCALE GENOMIC DNA]</scope>
    <source>
        <strain evidence="2 3">HMF3257</strain>
    </source>
</reference>
<evidence type="ECO:0000259" key="1">
    <source>
        <dbReference type="Pfam" id="PF01835"/>
    </source>
</evidence>
<dbReference type="Gene3D" id="2.60.40.1930">
    <property type="match status" value="1"/>
</dbReference>
<dbReference type="OrthoDB" id="679547at2"/>
<accession>A0A327NMN6</accession>
<comment type="caution">
    <text evidence="2">The sequence shown here is derived from an EMBL/GenBank/DDBJ whole genome shotgun (WGS) entry which is preliminary data.</text>
</comment>
<name>A0A327NMN6_9BACT</name>
<dbReference type="Pfam" id="PF01835">
    <property type="entry name" value="MG2"/>
    <property type="match status" value="1"/>
</dbReference>
<dbReference type="RefSeq" id="WP_111340742.1">
    <property type="nucleotide sequence ID" value="NZ_QLII01000001.1"/>
</dbReference>
<dbReference type="Proteomes" id="UP000249016">
    <property type="component" value="Unassembled WGS sequence"/>
</dbReference>
<organism evidence="2 3">
    <name type="scientific">Spirosoma telluris</name>
    <dbReference type="NCBI Taxonomy" id="2183553"/>
    <lineage>
        <taxon>Bacteria</taxon>
        <taxon>Pseudomonadati</taxon>
        <taxon>Bacteroidota</taxon>
        <taxon>Cytophagia</taxon>
        <taxon>Cytophagales</taxon>
        <taxon>Cytophagaceae</taxon>
        <taxon>Spirosoma</taxon>
    </lineage>
</organism>
<sequence>MPFPGDTLTLKRAIGHRLLPLNLKALVRPGQLPFERRLGTEMPLVVFYTKAQSLFSPYTDARYAYTQITFPNGPVQLLTDGWITVPNGVEMQGSLANDRLSTLLPADWKPTQAVVPSAPAVVLADVQSLSERMTRYASEKAYIHTDRAQYVAGDTLWFKAYLVDGKFHTPNALSQTLYVNLLDATGKRTVSRLVHMDSTGHASGDITLPDSLPSGDYQLLAYTNWMRNADNEFLFRKRIRIDARNAQPDNRIASESKGFRVQVFPEGGQLVEGLSGRVAFQALDNQGHSLSVTVC</sequence>
<dbReference type="GO" id="GO:0004866">
    <property type="term" value="F:endopeptidase inhibitor activity"/>
    <property type="evidence" value="ECO:0007669"/>
    <property type="project" value="InterPro"/>
</dbReference>
<protein>
    <recommendedName>
        <fullName evidence="1">Macroglobulin domain-containing protein</fullName>
    </recommendedName>
</protein>
<keyword evidence="3" id="KW-1185">Reference proteome</keyword>
<feature type="domain" description="Macroglobulin" evidence="1">
    <location>
        <begin position="140"/>
        <end position="230"/>
    </location>
</feature>
<evidence type="ECO:0000313" key="3">
    <source>
        <dbReference type="Proteomes" id="UP000249016"/>
    </source>
</evidence>
<evidence type="ECO:0000313" key="2">
    <source>
        <dbReference type="EMBL" id="RAI73868.1"/>
    </source>
</evidence>
<gene>
    <name evidence="2" type="ORF">HMF3257_04725</name>
</gene>